<comment type="caution">
    <text evidence="2">The sequence shown here is derived from an EMBL/GenBank/DDBJ whole genome shotgun (WGS) entry which is preliminary data.</text>
</comment>
<feature type="region of interest" description="Disordered" evidence="1">
    <location>
        <begin position="1"/>
        <end position="41"/>
    </location>
</feature>
<dbReference type="Proteomes" id="UP000314294">
    <property type="component" value="Unassembled WGS sequence"/>
</dbReference>
<keyword evidence="3" id="KW-1185">Reference proteome</keyword>
<sequence length="101" mass="11173">MQKRSIPEQKHRSRNTERPRAAPSGPERPRAAPSEDGRMKRENKSFLCFLLPNVPAPRMSLPRVARSHETAAEPQRPLPAIWRKLTSAPSNSPESPGDGGG</sequence>
<evidence type="ECO:0000313" key="2">
    <source>
        <dbReference type="EMBL" id="TNN25557.1"/>
    </source>
</evidence>
<feature type="compositionally biased region" description="Basic and acidic residues" evidence="1">
    <location>
        <begin position="1"/>
        <end position="20"/>
    </location>
</feature>
<accession>A0A4Z2E9L5</accession>
<protein>
    <submittedName>
        <fullName evidence="2">Uncharacterized protein</fullName>
    </submittedName>
</protein>
<evidence type="ECO:0000256" key="1">
    <source>
        <dbReference type="SAM" id="MobiDB-lite"/>
    </source>
</evidence>
<organism evidence="2 3">
    <name type="scientific">Liparis tanakae</name>
    <name type="common">Tanaka's snailfish</name>
    <dbReference type="NCBI Taxonomy" id="230148"/>
    <lineage>
        <taxon>Eukaryota</taxon>
        <taxon>Metazoa</taxon>
        <taxon>Chordata</taxon>
        <taxon>Craniata</taxon>
        <taxon>Vertebrata</taxon>
        <taxon>Euteleostomi</taxon>
        <taxon>Actinopterygii</taxon>
        <taxon>Neopterygii</taxon>
        <taxon>Teleostei</taxon>
        <taxon>Neoteleostei</taxon>
        <taxon>Acanthomorphata</taxon>
        <taxon>Eupercaria</taxon>
        <taxon>Perciformes</taxon>
        <taxon>Cottioidei</taxon>
        <taxon>Cottales</taxon>
        <taxon>Liparidae</taxon>
        <taxon>Liparis</taxon>
    </lineage>
</organism>
<evidence type="ECO:0000313" key="3">
    <source>
        <dbReference type="Proteomes" id="UP000314294"/>
    </source>
</evidence>
<feature type="region of interest" description="Disordered" evidence="1">
    <location>
        <begin position="61"/>
        <end position="101"/>
    </location>
</feature>
<name>A0A4Z2E9L5_9TELE</name>
<feature type="compositionally biased region" description="Basic and acidic residues" evidence="1">
    <location>
        <begin position="27"/>
        <end position="41"/>
    </location>
</feature>
<reference evidence="2 3" key="1">
    <citation type="submission" date="2019-03" db="EMBL/GenBank/DDBJ databases">
        <title>First draft genome of Liparis tanakae, snailfish: a comprehensive survey of snailfish specific genes.</title>
        <authorList>
            <person name="Kim W."/>
            <person name="Song I."/>
            <person name="Jeong J.-H."/>
            <person name="Kim D."/>
            <person name="Kim S."/>
            <person name="Ryu S."/>
            <person name="Song J.Y."/>
            <person name="Lee S.K."/>
        </authorList>
    </citation>
    <scope>NUCLEOTIDE SEQUENCE [LARGE SCALE GENOMIC DNA]</scope>
    <source>
        <tissue evidence="2">Muscle</tissue>
    </source>
</reference>
<proteinExistence type="predicted"/>
<dbReference type="AlphaFoldDB" id="A0A4Z2E9L5"/>
<dbReference type="EMBL" id="SRLO01012216">
    <property type="protein sequence ID" value="TNN25557.1"/>
    <property type="molecule type" value="Genomic_DNA"/>
</dbReference>
<gene>
    <name evidence="2" type="ORF">EYF80_064313</name>
</gene>